<proteinExistence type="predicted"/>
<feature type="compositionally biased region" description="Polar residues" evidence="1">
    <location>
        <begin position="9"/>
        <end position="21"/>
    </location>
</feature>
<sequence length="78" mass="8752">MNITRRSRWGSMSSAGSQMRSATLRNIPRSQGIISKFNSTMQCGLLLTRVQEGYSIAAMTVNEANNRTGKRLKLFRTL</sequence>
<evidence type="ECO:0000313" key="2">
    <source>
        <dbReference type="EMBL" id="KAG7422220.1"/>
    </source>
</evidence>
<evidence type="ECO:0000256" key="1">
    <source>
        <dbReference type="SAM" id="MobiDB-lite"/>
    </source>
</evidence>
<feature type="region of interest" description="Disordered" evidence="1">
    <location>
        <begin position="1"/>
        <end position="21"/>
    </location>
</feature>
<gene>
    <name evidence="2" type="ORF">Forpe1208_v001521</name>
</gene>
<name>A0A8J5PMF7_FUSOX</name>
<comment type="caution">
    <text evidence="2">The sequence shown here is derived from an EMBL/GenBank/DDBJ whole genome shotgun (WGS) entry which is preliminary data.</text>
</comment>
<evidence type="ECO:0000313" key="3">
    <source>
        <dbReference type="Proteomes" id="UP000694050"/>
    </source>
</evidence>
<dbReference type="EMBL" id="JAELUQ010000001">
    <property type="protein sequence ID" value="KAG7422220.1"/>
    <property type="molecule type" value="Genomic_DNA"/>
</dbReference>
<organism evidence="2 3">
    <name type="scientific">Fusarium oxysporum f. sp. rapae</name>
    <dbReference type="NCBI Taxonomy" id="485398"/>
    <lineage>
        <taxon>Eukaryota</taxon>
        <taxon>Fungi</taxon>
        <taxon>Dikarya</taxon>
        <taxon>Ascomycota</taxon>
        <taxon>Pezizomycotina</taxon>
        <taxon>Sordariomycetes</taxon>
        <taxon>Hypocreomycetidae</taxon>
        <taxon>Hypocreales</taxon>
        <taxon>Nectriaceae</taxon>
        <taxon>Fusarium</taxon>
        <taxon>Fusarium oxysporum species complex</taxon>
    </lineage>
</organism>
<reference evidence="2" key="1">
    <citation type="submission" date="2021-04" db="EMBL/GenBank/DDBJ databases">
        <title>First draft genome resource for Brassicaceae pathogens Fusarium oxysporum f. sp. raphani and Fusarium oxysporum f. sp. rapae.</title>
        <authorList>
            <person name="Asai S."/>
        </authorList>
    </citation>
    <scope>NUCLEOTIDE SEQUENCE</scope>
    <source>
        <strain evidence="2">Tf1208</strain>
    </source>
</reference>
<protein>
    <submittedName>
        <fullName evidence="2">Uncharacterized protein</fullName>
    </submittedName>
</protein>
<accession>A0A8J5PMF7</accession>
<dbReference type="AlphaFoldDB" id="A0A8J5PMF7"/>
<dbReference type="Proteomes" id="UP000694050">
    <property type="component" value="Unassembled WGS sequence"/>
</dbReference>